<comment type="caution">
    <text evidence="1">The sequence shown here is derived from an EMBL/GenBank/DDBJ whole genome shotgun (WGS) entry which is preliminary data.</text>
</comment>
<accession>A0A4S4KB83</accession>
<name>A0A4S4KB83_9APHY</name>
<evidence type="ECO:0000313" key="1">
    <source>
        <dbReference type="EMBL" id="THG94880.1"/>
    </source>
</evidence>
<reference evidence="1 2" key="1">
    <citation type="submission" date="2019-02" db="EMBL/GenBank/DDBJ databases">
        <title>Genome sequencing of the rare red list fungi Phlebia centrifuga.</title>
        <authorList>
            <person name="Buettner E."/>
            <person name="Kellner H."/>
        </authorList>
    </citation>
    <scope>NUCLEOTIDE SEQUENCE [LARGE SCALE GENOMIC DNA]</scope>
    <source>
        <strain evidence="1 2">DSM 108282</strain>
    </source>
</reference>
<dbReference type="EMBL" id="SGPJ01000384">
    <property type="protein sequence ID" value="THG94880.1"/>
    <property type="molecule type" value="Genomic_DNA"/>
</dbReference>
<protein>
    <submittedName>
        <fullName evidence="1">Uncharacterized protein</fullName>
    </submittedName>
</protein>
<evidence type="ECO:0000313" key="2">
    <source>
        <dbReference type="Proteomes" id="UP000309038"/>
    </source>
</evidence>
<dbReference type="Proteomes" id="UP000309038">
    <property type="component" value="Unassembled WGS sequence"/>
</dbReference>
<organism evidence="1 2">
    <name type="scientific">Hermanssonia centrifuga</name>
    <dbReference type="NCBI Taxonomy" id="98765"/>
    <lineage>
        <taxon>Eukaryota</taxon>
        <taxon>Fungi</taxon>
        <taxon>Dikarya</taxon>
        <taxon>Basidiomycota</taxon>
        <taxon>Agaricomycotina</taxon>
        <taxon>Agaricomycetes</taxon>
        <taxon>Polyporales</taxon>
        <taxon>Meruliaceae</taxon>
        <taxon>Hermanssonia</taxon>
    </lineage>
</organism>
<dbReference type="AlphaFoldDB" id="A0A4S4KB83"/>
<gene>
    <name evidence="1" type="ORF">EW026_g6674</name>
</gene>
<keyword evidence="2" id="KW-1185">Reference proteome</keyword>
<proteinExistence type="predicted"/>
<sequence>MQRGWAATYQISNLLYSGNYHPHSQVLSNVQDGQHVDEERKVLPYYWWNALHIASISAKANYGGTEYEP</sequence>